<dbReference type="PANTHER" id="PTHR43798">
    <property type="entry name" value="MONOACYLGLYCEROL LIPASE"/>
    <property type="match status" value="1"/>
</dbReference>
<dbReference type="GO" id="GO:0016020">
    <property type="term" value="C:membrane"/>
    <property type="evidence" value="ECO:0007669"/>
    <property type="project" value="TreeGrafter"/>
</dbReference>
<keyword evidence="3" id="KW-1185">Reference proteome</keyword>
<dbReference type="SUPFAM" id="SSF53474">
    <property type="entry name" value="alpha/beta-Hydrolases"/>
    <property type="match status" value="1"/>
</dbReference>
<dbReference type="AlphaFoldDB" id="A0A1W2B944"/>
<organism evidence="2 3">
    <name type="scientific">Lentzea albidocapillata</name>
    <dbReference type="NCBI Taxonomy" id="40571"/>
    <lineage>
        <taxon>Bacteria</taxon>
        <taxon>Bacillati</taxon>
        <taxon>Actinomycetota</taxon>
        <taxon>Actinomycetes</taxon>
        <taxon>Pseudonocardiales</taxon>
        <taxon>Pseudonocardiaceae</taxon>
        <taxon>Lentzea</taxon>
    </lineage>
</organism>
<dbReference type="InterPro" id="IPR000639">
    <property type="entry name" value="Epox_hydrolase-like"/>
</dbReference>
<dbReference type="InterPro" id="IPR029058">
    <property type="entry name" value="AB_hydrolase_fold"/>
</dbReference>
<dbReference type="STRING" id="40571.SAMN05660733_01271"/>
<feature type="domain" description="AB hydrolase-1" evidence="1">
    <location>
        <begin position="22"/>
        <end position="263"/>
    </location>
</feature>
<dbReference type="OrthoDB" id="812569at2"/>
<evidence type="ECO:0000259" key="1">
    <source>
        <dbReference type="Pfam" id="PF00561"/>
    </source>
</evidence>
<evidence type="ECO:0000313" key="3">
    <source>
        <dbReference type="Proteomes" id="UP000192840"/>
    </source>
</evidence>
<sequence length="281" mass="30587">MPAVPVLDSSIHYLESGSAPYVFLHGNPGSSHSWRNVLPELGGLAPDLIGMGRSGKPDVAYSFADHARYLDAWFDALELDRVVLVGHDWGGALAFDWAARHPSRVAGIAFFETIVKPMTGSELPLPAQERVRRFRTPGLGEELVLSGDGFVRQAFTGGVRTPVSEEDMAAYLAPFPDSASRRPVLAWARQMPFDGEPAELVLRIEAYGEWLGTSEVPKLLVTFENSPTLLIGRQLQDWCSENIAALDVVAVGEAGHHAQEDRPKEIAAAIAAWAERHSLLA</sequence>
<reference evidence="3" key="1">
    <citation type="submission" date="2017-04" db="EMBL/GenBank/DDBJ databases">
        <authorList>
            <person name="Varghese N."/>
            <person name="Submissions S."/>
        </authorList>
    </citation>
    <scope>NUCLEOTIDE SEQUENCE [LARGE SCALE GENOMIC DNA]</scope>
    <source>
        <strain evidence="3">DSM 44073</strain>
    </source>
</reference>
<accession>A0A1W2B944</accession>
<dbReference type="InterPro" id="IPR050266">
    <property type="entry name" value="AB_hydrolase_sf"/>
</dbReference>
<dbReference type="GO" id="GO:0003824">
    <property type="term" value="F:catalytic activity"/>
    <property type="evidence" value="ECO:0007669"/>
    <property type="project" value="InterPro"/>
</dbReference>
<dbReference type="Pfam" id="PF00561">
    <property type="entry name" value="Abhydrolase_1"/>
    <property type="match status" value="1"/>
</dbReference>
<dbReference type="InterPro" id="IPR000073">
    <property type="entry name" value="AB_hydrolase_1"/>
</dbReference>
<name>A0A1W2B944_9PSEU</name>
<evidence type="ECO:0000313" key="2">
    <source>
        <dbReference type="EMBL" id="SMC69449.1"/>
    </source>
</evidence>
<gene>
    <name evidence="2" type="ORF">SAMN05660733_01271</name>
</gene>
<proteinExistence type="predicted"/>
<protein>
    <submittedName>
        <fullName evidence="2">Haloalkane dehalogenase</fullName>
    </submittedName>
</protein>
<dbReference type="EMBL" id="FWYC01000004">
    <property type="protein sequence ID" value="SMC69449.1"/>
    <property type="molecule type" value="Genomic_DNA"/>
</dbReference>
<dbReference type="Proteomes" id="UP000192840">
    <property type="component" value="Unassembled WGS sequence"/>
</dbReference>
<dbReference type="PRINTS" id="PR00412">
    <property type="entry name" value="EPOXHYDRLASE"/>
</dbReference>
<dbReference type="NCBIfam" id="NF002938">
    <property type="entry name" value="PRK03592.1"/>
    <property type="match status" value="1"/>
</dbReference>
<dbReference type="Gene3D" id="3.40.50.1820">
    <property type="entry name" value="alpha/beta hydrolase"/>
    <property type="match status" value="1"/>
</dbReference>
<dbReference type="RefSeq" id="WP_030476607.1">
    <property type="nucleotide sequence ID" value="NZ_FWYC01000004.1"/>
</dbReference>
<dbReference type="PRINTS" id="PR00111">
    <property type="entry name" value="ABHYDROLASE"/>
</dbReference>
<dbReference type="PANTHER" id="PTHR43798:SF24">
    <property type="entry name" value="CIS-3-ALKYL-4-ALKYLOXETAN-2-ONE DECARBOXYLASE"/>
    <property type="match status" value="1"/>
</dbReference>
<dbReference type="eggNOG" id="COG0596">
    <property type="taxonomic scope" value="Bacteria"/>
</dbReference>